<reference evidence="1 2" key="1">
    <citation type="submission" date="2018-08" db="EMBL/GenBank/DDBJ databases">
        <title>Microbacterium lemovicicum sp. nov., a bacterium isolated from a natural uranium-rich soil.</title>
        <authorList>
            <person name="ORTET P."/>
        </authorList>
    </citation>
    <scope>NUCLEOTIDE SEQUENCE [LARGE SCALE GENOMIC DNA]</scope>
    <source>
        <strain evidence="1 2">Viu22</strain>
    </source>
</reference>
<evidence type="ECO:0008006" key="3">
    <source>
        <dbReference type="Google" id="ProtNLM"/>
    </source>
</evidence>
<gene>
    <name evidence="1" type="ORF">CVS47_00948</name>
</gene>
<dbReference type="Pfam" id="PF03883">
    <property type="entry name" value="H2O2_YaaD"/>
    <property type="match status" value="1"/>
</dbReference>
<dbReference type="PANTHER" id="PTHR30283:SF4">
    <property type="entry name" value="PEROXIDE STRESS RESISTANCE PROTEIN YAAA"/>
    <property type="match status" value="1"/>
</dbReference>
<dbReference type="AlphaFoldDB" id="A0A3S9W8H5"/>
<dbReference type="GO" id="GO:0033194">
    <property type="term" value="P:response to hydroperoxide"/>
    <property type="evidence" value="ECO:0007669"/>
    <property type="project" value="TreeGrafter"/>
</dbReference>
<dbReference type="InterPro" id="IPR005583">
    <property type="entry name" value="YaaA"/>
</dbReference>
<dbReference type="EMBL" id="CP031423">
    <property type="protein sequence ID" value="AZS36347.1"/>
    <property type="molecule type" value="Genomic_DNA"/>
</dbReference>
<dbReference type="KEGG" id="mlv:CVS47_00948"/>
<proteinExistence type="predicted"/>
<dbReference type="OrthoDB" id="3210767at2"/>
<dbReference type="RefSeq" id="WP_127095054.1">
    <property type="nucleotide sequence ID" value="NZ_CP031423.1"/>
</dbReference>
<protein>
    <recommendedName>
        <fullName evidence="3">Peroxide stress protein YaaA</fullName>
    </recommendedName>
</protein>
<dbReference type="Proteomes" id="UP000276888">
    <property type="component" value="Chromosome"/>
</dbReference>
<evidence type="ECO:0000313" key="2">
    <source>
        <dbReference type="Proteomes" id="UP000276888"/>
    </source>
</evidence>
<dbReference type="PANTHER" id="PTHR30283">
    <property type="entry name" value="PEROXIDE STRESS RESPONSE PROTEIN YAAA"/>
    <property type="match status" value="1"/>
</dbReference>
<keyword evidence="2" id="KW-1185">Reference proteome</keyword>
<evidence type="ECO:0000313" key="1">
    <source>
        <dbReference type="EMBL" id="AZS36347.1"/>
    </source>
</evidence>
<accession>A0A3S9W8H5</accession>
<sequence>MLVLLPPSETKRPGGPGGAWRREALSFPSLEPQRRDVVAALIALSAVPDDAARVLKLGASQRGEVAVNAALAGAPGLPAVDRYTGVLYDALGAASLDAAARRWLGRSVAIHSAPFGPVRALERIPAYRLGAGISLPGLPALPRLWGAVVTAAIAEEQPGFVLDLRSEAYVALGPVPASVPSVYLRVVTETEAGTTRALNHFNKHAKGALVRSLAEHRPRVSSIAGLRRWADAAGWRLRHGRAGELDLVV</sequence>
<name>A0A3S9W8H5_9MICO</name>
<dbReference type="GO" id="GO:0005829">
    <property type="term" value="C:cytosol"/>
    <property type="evidence" value="ECO:0007669"/>
    <property type="project" value="TreeGrafter"/>
</dbReference>
<organism evidence="1 2">
    <name type="scientific">Microbacterium lemovicicum</name>
    <dbReference type="NCBI Taxonomy" id="1072463"/>
    <lineage>
        <taxon>Bacteria</taxon>
        <taxon>Bacillati</taxon>
        <taxon>Actinomycetota</taxon>
        <taxon>Actinomycetes</taxon>
        <taxon>Micrococcales</taxon>
        <taxon>Microbacteriaceae</taxon>
        <taxon>Microbacterium</taxon>
    </lineage>
</organism>